<gene>
    <name evidence="2" type="ORF">EV139_2970</name>
</gene>
<dbReference type="AlphaFoldDB" id="A0A4Q7TIQ0"/>
<dbReference type="OrthoDB" id="4990373at2"/>
<evidence type="ECO:0000313" key="3">
    <source>
        <dbReference type="Proteomes" id="UP000291832"/>
    </source>
</evidence>
<feature type="transmembrane region" description="Helical" evidence="1">
    <location>
        <begin position="97"/>
        <end position="120"/>
    </location>
</feature>
<keyword evidence="1" id="KW-1133">Transmembrane helix</keyword>
<keyword evidence="1" id="KW-0472">Membrane</keyword>
<name>A0A4Q7TIQ0_9MICO</name>
<comment type="caution">
    <text evidence="2">The sequence shown here is derived from an EMBL/GenBank/DDBJ whole genome shotgun (WGS) entry which is preliminary data.</text>
</comment>
<keyword evidence="1" id="KW-0812">Transmembrane</keyword>
<reference evidence="2 3" key="1">
    <citation type="journal article" date="2015" name="Stand. Genomic Sci.">
        <title>Genomic Encyclopedia of Bacterial and Archaeal Type Strains, Phase III: the genomes of soil and plant-associated and newly described type strains.</title>
        <authorList>
            <person name="Whitman W.B."/>
            <person name="Woyke T."/>
            <person name="Klenk H.P."/>
            <person name="Zhou Y."/>
            <person name="Lilburn T.G."/>
            <person name="Beck B.J."/>
            <person name="De Vos P."/>
            <person name="Vandamme P."/>
            <person name="Eisen J.A."/>
            <person name="Garrity G."/>
            <person name="Hugenholtz P."/>
            <person name="Kyrpides N.C."/>
        </authorList>
    </citation>
    <scope>NUCLEOTIDE SEQUENCE [LARGE SCALE GENOMIC DNA]</scope>
    <source>
        <strain evidence="2 3">RF6</strain>
    </source>
</reference>
<evidence type="ECO:0000313" key="2">
    <source>
        <dbReference type="EMBL" id="RZT60525.1"/>
    </source>
</evidence>
<sequence length="271" mass="30038">MSSPQDASARTQLEQRIAGLFHLLQRFESLQQQKEAAYQRHAHLYTPYTSKWRAGMYWLWVLLGAIALTVIVAMIFFSAMSAWSNTYQSDSSAQPPVGVAALFLTPLPLALILAGVLVAVRNGRVPAKNTQIETANQVAAQRIAELAAPEVRPIDALLATARKEYRENYTGWFPEKYRNSMDVGVCWQIVHDGRASTLQEAVNALIEDQRHQAILDMYAAQIAEQQRATRVAQVNGVINASMQGAMIGTMVDQGNKTRAVMNAPVTVRLKK</sequence>
<accession>A0A4Q7TIQ0</accession>
<dbReference type="Proteomes" id="UP000291832">
    <property type="component" value="Unassembled WGS sequence"/>
</dbReference>
<protein>
    <submittedName>
        <fullName evidence="2">Uncharacterized protein</fullName>
    </submittedName>
</protein>
<dbReference type="EMBL" id="SHKI01000008">
    <property type="protein sequence ID" value="RZT60525.1"/>
    <property type="molecule type" value="Genomic_DNA"/>
</dbReference>
<feature type="transmembrane region" description="Helical" evidence="1">
    <location>
        <begin position="57"/>
        <end position="77"/>
    </location>
</feature>
<proteinExistence type="predicted"/>
<dbReference type="RefSeq" id="WP_130455494.1">
    <property type="nucleotide sequence ID" value="NZ_QYAG01000003.1"/>
</dbReference>
<keyword evidence="3" id="KW-1185">Reference proteome</keyword>
<organism evidence="2 3">
    <name type="scientific">Leucobacter luti</name>
    <dbReference type="NCBI Taxonomy" id="340320"/>
    <lineage>
        <taxon>Bacteria</taxon>
        <taxon>Bacillati</taxon>
        <taxon>Actinomycetota</taxon>
        <taxon>Actinomycetes</taxon>
        <taxon>Micrococcales</taxon>
        <taxon>Microbacteriaceae</taxon>
        <taxon>Leucobacter</taxon>
    </lineage>
</organism>
<evidence type="ECO:0000256" key="1">
    <source>
        <dbReference type="SAM" id="Phobius"/>
    </source>
</evidence>